<gene>
    <name evidence="7" type="ORF">EV378_3473</name>
</gene>
<evidence type="ECO:0000256" key="1">
    <source>
        <dbReference type="ARBA" id="ARBA00001974"/>
    </source>
</evidence>
<evidence type="ECO:0000256" key="3">
    <source>
        <dbReference type="ARBA" id="ARBA00022827"/>
    </source>
</evidence>
<feature type="domain" description="Reductase C-terminal" evidence="6">
    <location>
        <begin position="325"/>
        <end position="394"/>
    </location>
</feature>
<dbReference type="InterPro" id="IPR016156">
    <property type="entry name" value="FAD/NAD-linked_Rdtase_dimer_sf"/>
</dbReference>
<dbReference type="Proteomes" id="UP000295560">
    <property type="component" value="Unassembled WGS sequence"/>
</dbReference>
<dbReference type="InterPro" id="IPR036188">
    <property type="entry name" value="FAD/NAD-bd_sf"/>
</dbReference>
<comment type="cofactor">
    <cofactor evidence="1">
        <name>FAD</name>
        <dbReference type="ChEBI" id="CHEBI:57692"/>
    </cofactor>
</comment>
<dbReference type="InterPro" id="IPR050446">
    <property type="entry name" value="FAD-oxidoreductase/Apoptosis"/>
</dbReference>
<keyword evidence="3" id="KW-0274">FAD</keyword>
<keyword evidence="2" id="KW-0285">Flavoprotein</keyword>
<dbReference type="Pfam" id="PF14759">
    <property type="entry name" value="Reductase_C"/>
    <property type="match status" value="1"/>
</dbReference>
<feature type="domain" description="FAD/NAD(P)-binding" evidence="5">
    <location>
        <begin position="9"/>
        <end position="303"/>
    </location>
</feature>
<dbReference type="AlphaFoldDB" id="A0A4R1I110"/>
<dbReference type="EMBL" id="SMFZ01000001">
    <property type="protein sequence ID" value="TCK27601.1"/>
    <property type="molecule type" value="Genomic_DNA"/>
</dbReference>
<proteinExistence type="predicted"/>
<evidence type="ECO:0000256" key="4">
    <source>
        <dbReference type="ARBA" id="ARBA00023002"/>
    </source>
</evidence>
<dbReference type="SUPFAM" id="SSF51905">
    <property type="entry name" value="FAD/NAD(P)-binding domain"/>
    <property type="match status" value="1"/>
</dbReference>
<dbReference type="InterPro" id="IPR023753">
    <property type="entry name" value="FAD/NAD-binding_dom"/>
</dbReference>
<keyword evidence="4" id="KW-0560">Oxidoreductase</keyword>
<keyword evidence="8" id="KW-1185">Reference proteome</keyword>
<sequence>MLHDNGHGVVVVGASVAGVHAAEALRDNAYSGPITVLDAEPGPASYDRPPLSKQLLLGEWDLPRAALRAPAALADRHIDTRYGVHAVGLDVDAATVHTSHGPQPFDGLIIATGATPRRLPGVAPMAGLHGLRTASECLALRADFERGAELVIVGAGFIGMEVAAAARAMGVSVTVVDTLDAPMAGQLGRELGQQLQRLHEGHGVRFLLGRGVTSVRGVDRVESVELDDGTVLRADVVLVGIGARPVTDWLSRSGLDTSDGLICDRRLFAAPQIVGAGDVVNWHNPRYDRRMRIEHWTTAMEHGAVAAGNLLGDADEHRDADLVPYFWSDQYGVRIQQAGITGATTRVVRGDPDTVVVLSGDADLLTGVIAVGADRAFVRARRLLRKPCTLDDAEDAVASLLARGGVGSEPSRR</sequence>
<evidence type="ECO:0000313" key="7">
    <source>
        <dbReference type="EMBL" id="TCK27601.1"/>
    </source>
</evidence>
<dbReference type="Pfam" id="PF07992">
    <property type="entry name" value="Pyr_redox_2"/>
    <property type="match status" value="1"/>
</dbReference>
<dbReference type="PANTHER" id="PTHR43557:SF2">
    <property type="entry name" value="RIESKE DOMAIN-CONTAINING PROTEIN-RELATED"/>
    <property type="match status" value="1"/>
</dbReference>
<evidence type="ECO:0000256" key="2">
    <source>
        <dbReference type="ARBA" id="ARBA00022630"/>
    </source>
</evidence>
<dbReference type="GO" id="GO:0005737">
    <property type="term" value="C:cytoplasm"/>
    <property type="evidence" value="ECO:0007669"/>
    <property type="project" value="TreeGrafter"/>
</dbReference>
<reference evidence="7 8" key="1">
    <citation type="submission" date="2019-03" db="EMBL/GenBank/DDBJ databases">
        <title>Sequencing the genomes of 1000 actinobacteria strains.</title>
        <authorList>
            <person name="Klenk H.-P."/>
        </authorList>
    </citation>
    <scope>NUCLEOTIDE SEQUENCE [LARGE SCALE GENOMIC DNA]</scope>
    <source>
        <strain evidence="7 8">DSM 44969</strain>
    </source>
</reference>
<protein>
    <submittedName>
        <fullName evidence="7">NADPH-dependent 2,4-dienoyl-CoA reductase/sulfur reductase-like enzyme</fullName>
    </submittedName>
</protein>
<dbReference type="Gene3D" id="3.30.390.30">
    <property type="match status" value="1"/>
</dbReference>
<evidence type="ECO:0000259" key="5">
    <source>
        <dbReference type="Pfam" id="PF07992"/>
    </source>
</evidence>
<dbReference type="InterPro" id="IPR028202">
    <property type="entry name" value="Reductase_C"/>
</dbReference>
<organism evidence="7 8">
    <name type="scientific">Pseudonocardia endophytica</name>
    <dbReference type="NCBI Taxonomy" id="401976"/>
    <lineage>
        <taxon>Bacteria</taxon>
        <taxon>Bacillati</taxon>
        <taxon>Actinomycetota</taxon>
        <taxon>Actinomycetes</taxon>
        <taxon>Pseudonocardiales</taxon>
        <taxon>Pseudonocardiaceae</taxon>
        <taxon>Pseudonocardia</taxon>
    </lineage>
</organism>
<dbReference type="Gene3D" id="3.50.50.60">
    <property type="entry name" value="FAD/NAD(P)-binding domain"/>
    <property type="match status" value="2"/>
</dbReference>
<dbReference type="PRINTS" id="PR00368">
    <property type="entry name" value="FADPNR"/>
</dbReference>
<dbReference type="SUPFAM" id="SSF55424">
    <property type="entry name" value="FAD/NAD-linked reductases, dimerisation (C-terminal) domain"/>
    <property type="match status" value="1"/>
</dbReference>
<comment type="caution">
    <text evidence="7">The sequence shown here is derived from an EMBL/GenBank/DDBJ whole genome shotgun (WGS) entry which is preliminary data.</text>
</comment>
<dbReference type="PRINTS" id="PR00411">
    <property type="entry name" value="PNDRDTASEI"/>
</dbReference>
<dbReference type="PANTHER" id="PTHR43557">
    <property type="entry name" value="APOPTOSIS-INDUCING FACTOR 1"/>
    <property type="match status" value="1"/>
</dbReference>
<dbReference type="RefSeq" id="WP_132426612.1">
    <property type="nucleotide sequence ID" value="NZ_SMFZ01000001.1"/>
</dbReference>
<name>A0A4R1I110_PSEEN</name>
<dbReference type="GO" id="GO:0016651">
    <property type="term" value="F:oxidoreductase activity, acting on NAD(P)H"/>
    <property type="evidence" value="ECO:0007669"/>
    <property type="project" value="TreeGrafter"/>
</dbReference>
<evidence type="ECO:0000313" key="8">
    <source>
        <dbReference type="Proteomes" id="UP000295560"/>
    </source>
</evidence>
<accession>A0A4R1I110</accession>
<dbReference type="OrthoDB" id="4475657at2"/>
<evidence type="ECO:0000259" key="6">
    <source>
        <dbReference type="Pfam" id="PF14759"/>
    </source>
</evidence>